<dbReference type="AlphaFoldDB" id="A0AA41W8P4"/>
<organism evidence="1 2">
    <name type="scientific">Echinimonas agarilytica</name>
    <dbReference type="NCBI Taxonomy" id="1215918"/>
    <lineage>
        <taxon>Bacteria</taxon>
        <taxon>Pseudomonadati</taxon>
        <taxon>Pseudomonadota</taxon>
        <taxon>Gammaproteobacteria</taxon>
        <taxon>Alteromonadales</taxon>
        <taxon>Echinimonadaceae</taxon>
        <taxon>Echinimonas</taxon>
    </lineage>
</organism>
<dbReference type="GO" id="GO:0003676">
    <property type="term" value="F:nucleic acid binding"/>
    <property type="evidence" value="ECO:0007669"/>
    <property type="project" value="InterPro"/>
</dbReference>
<proteinExistence type="predicted"/>
<dbReference type="EMBL" id="JAMQGP010000006">
    <property type="protein sequence ID" value="MCM2680552.1"/>
    <property type="molecule type" value="Genomic_DNA"/>
</dbReference>
<dbReference type="InterPro" id="IPR012337">
    <property type="entry name" value="RNaseH-like_sf"/>
</dbReference>
<keyword evidence="2" id="KW-1185">Reference proteome</keyword>
<evidence type="ECO:0000313" key="2">
    <source>
        <dbReference type="Proteomes" id="UP001165393"/>
    </source>
</evidence>
<gene>
    <name evidence="1" type="ORF">NAF29_12865</name>
</gene>
<dbReference type="Gene3D" id="3.30.420.10">
    <property type="entry name" value="Ribonuclease H-like superfamily/Ribonuclease H"/>
    <property type="match status" value="1"/>
</dbReference>
<name>A0AA41W8P4_9GAMM</name>
<dbReference type="InterPro" id="IPR036397">
    <property type="entry name" value="RNaseH_sf"/>
</dbReference>
<accession>A0AA41W8P4</accession>
<sequence>MDPLKPNLDENSATAEAYNVIDIEASGFGRGSYPIEIGVCLANQECHCFLIKPESSWVHWSNQAEQIHGISREIILTHGISVREVAETLNKLLKGLVIYSDAWGQDQSWLMKLYDAAGMWPNYKLETIRSLMNETQLNHYHSCQKQAQDKLHLRRHRASSDARVVQYTLSLVQQK</sequence>
<evidence type="ECO:0008006" key="3">
    <source>
        <dbReference type="Google" id="ProtNLM"/>
    </source>
</evidence>
<evidence type="ECO:0000313" key="1">
    <source>
        <dbReference type="EMBL" id="MCM2680552.1"/>
    </source>
</evidence>
<protein>
    <recommendedName>
        <fullName evidence="3">Exonuclease</fullName>
    </recommendedName>
</protein>
<dbReference type="RefSeq" id="WP_251262002.1">
    <property type="nucleotide sequence ID" value="NZ_JAMQGP010000006.1"/>
</dbReference>
<dbReference type="Proteomes" id="UP001165393">
    <property type="component" value="Unassembled WGS sequence"/>
</dbReference>
<comment type="caution">
    <text evidence="1">The sequence shown here is derived from an EMBL/GenBank/DDBJ whole genome shotgun (WGS) entry which is preliminary data.</text>
</comment>
<reference evidence="1 2" key="1">
    <citation type="journal article" date="2013" name="Antonie Van Leeuwenhoek">
        <title>Echinimonas agarilytica gen. nov., sp. nov., a new gammaproteobacterium isolated from the sea urchin Strongylocentrotus intermedius.</title>
        <authorList>
            <person name="Nedashkovskaya O.I."/>
            <person name="Stenkova A.M."/>
            <person name="Zhukova N.V."/>
            <person name="Van Trappen S."/>
            <person name="Lee J.S."/>
            <person name="Kim S.B."/>
        </authorList>
    </citation>
    <scope>NUCLEOTIDE SEQUENCE [LARGE SCALE GENOMIC DNA]</scope>
    <source>
        <strain evidence="1 2">KMM 6351</strain>
    </source>
</reference>
<dbReference type="SUPFAM" id="SSF53098">
    <property type="entry name" value="Ribonuclease H-like"/>
    <property type="match status" value="1"/>
</dbReference>